<name>K5W3N4_PHACS</name>
<sequence length="169" mass="19336">MRLAVTWYKIRVSGRKSWEFTVECIPTSCRQQSISAGYCSQWSLLLSSLSFREGKLGTGYNPLDTGSTVSSTTQSNVNMAMLAFILYEHAVTFLDEIQLIWQHRFNILTLLFAINRYSALAYVRINLTFYMLTELRDHTKNNTDHNGPVGSDLWHMLGCANLLSIRRSQ</sequence>
<evidence type="ECO:0000259" key="1">
    <source>
        <dbReference type="Pfam" id="PF20151"/>
    </source>
</evidence>
<dbReference type="InterPro" id="IPR045340">
    <property type="entry name" value="DUF6533"/>
</dbReference>
<dbReference type="OrthoDB" id="2745134at2759"/>
<dbReference type="GeneID" id="18910918"/>
<reference evidence="2 3" key="1">
    <citation type="journal article" date="2012" name="BMC Genomics">
        <title>Comparative genomics of the white-rot fungi, Phanerochaete carnosa and P. chrysosporium, to elucidate the genetic basis of the distinct wood types they colonize.</title>
        <authorList>
            <person name="Suzuki H."/>
            <person name="MacDonald J."/>
            <person name="Syed K."/>
            <person name="Salamov A."/>
            <person name="Hori C."/>
            <person name="Aerts A."/>
            <person name="Henrissat B."/>
            <person name="Wiebenga A."/>
            <person name="vanKuyk P.A."/>
            <person name="Barry K."/>
            <person name="Lindquist E."/>
            <person name="LaButti K."/>
            <person name="Lapidus A."/>
            <person name="Lucas S."/>
            <person name="Coutinho P."/>
            <person name="Gong Y."/>
            <person name="Samejima M."/>
            <person name="Mahadevan R."/>
            <person name="Abou-Zaid M."/>
            <person name="de Vries R.P."/>
            <person name="Igarashi K."/>
            <person name="Yadav J.S."/>
            <person name="Grigoriev I.V."/>
            <person name="Master E.R."/>
        </authorList>
    </citation>
    <scope>NUCLEOTIDE SEQUENCE [LARGE SCALE GENOMIC DNA]</scope>
    <source>
        <strain evidence="2 3">HHB-10118-sp</strain>
    </source>
</reference>
<organism evidence="2 3">
    <name type="scientific">Phanerochaete carnosa (strain HHB-10118-sp)</name>
    <name type="common">White-rot fungus</name>
    <name type="synonym">Peniophora carnosa</name>
    <dbReference type="NCBI Taxonomy" id="650164"/>
    <lineage>
        <taxon>Eukaryota</taxon>
        <taxon>Fungi</taxon>
        <taxon>Dikarya</taxon>
        <taxon>Basidiomycota</taxon>
        <taxon>Agaricomycotina</taxon>
        <taxon>Agaricomycetes</taxon>
        <taxon>Polyporales</taxon>
        <taxon>Phanerochaetaceae</taxon>
        <taxon>Phanerochaete</taxon>
    </lineage>
</organism>
<dbReference type="Proteomes" id="UP000008370">
    <property type="component" value="Unassembled WGS sequence"/>
</dbReference>
<dbReference type="RefSeq" id="XP_007393795.1">
    <property type="nucleotide sequence ID" value="XM_007393733.1"/>
</dbReference>
<protein>
    <recommendedName>
        <fullName evidence="1">DUF6533 domain-containing protein</fullName>
    </recommendedName>
</protein>
<dbReference type="EMBL" id="JH930470">
    <property type="protein sequence ID" value="EKM58483.1"/>
    <property type="molecule type" value="Genomic_DNA"/>
</dbReference>
<accession>K5W3N4</accession>
<keyword evidence="3" id="KW-1185">Reference proteome</keyword>
<dbReference type="InParanoid" id="K5W3N4"/>
<dbReference type="Pfam" id="PF20151">
    <property type="entry name" value="DUF6533"/>
    <property type="match status" value="1"/>
</dbReference>
<feature type="domain" description="DUF6533" evidence="1">
    <location>
        <begin position="77"/>
        <end position="120"/>
    </location>
</feature>
<dbReference type="AlphaFoldDB" id="K5W3N4"/>
<evidence type="ECO:0000313" key="3">
    <source>
        <dbReference type="Proteomes" id="UP000008370"/>
    </source>
</evidence>
<dbReference type="HOGENOM" id="CLU_1579077_0_0_1"/>
<dbReference type="KEGG" id="pco:PHACADRAFT_193600"/>
<evidence type="ECO:0000313" key="2">
    <source>
        <dbReference type="EMBL" id="EKM58483.1"/>
    </source>
</evidence>
<proteinExistence type="predicted"/>
<gene>
    <name evidence="2" type="ORF">PHACADRAFT_193600</name>
</gene>